<dbReference type="GeneID" id="29385782"/>
<reference evidence="1 2" key="1">
    <citation type="submission" date="2015-08" db="EMBL/GenBank/DDBJ databases">
        <title>Antibacterial properties of a collection of Vibrionaceae strains.</title>
        <authorList>
            <person name="Giubergia S."/>
        </authorList>
    </citation>
    <scope>NUCLEOTIDE SEQUENCE [LARGE SCALE GENOMIC DNA]</scope>
    <source>
        <strain evidence="1 2">S0821</strain>
    </source>
</reference>
<dbReference type="AlphaFoldDB" id="A0A0Q2UXX1"/>
<dbReference type="Proteomes" id="UP000051221">
    <property type="component" value="Unassembled WGS sequence"/>
</dbReference>
<dbReference type="Pfam" id="PF11140">
    <property type="entry name" value="DUF2913"/>
    <property type="match status" value="1"/>
</dbReference>
<evidence type="ECO:0008006" key="3">
    <source>
        <dbReference type="Google" id="ProtNLM"/>
    </source>
</evidence>
<dbReference type="InParanoid" id="A0A0Q2UXX1"/>
<accession>A0A0Q2UXX1</accession>
<protein>
    <recommendedName>
        <fullName evidence="3">DUF2913 domain-containing protein</fullName>
    </recommendedName>
</protein>
<sequence length="193" mass="22063">MKHDSDYYSQLAALVCHALLHLFMEVSATPRFVPVSKRNDILVRYLKHKLNARHGHQFKKDIKAMIQLGRSLNGNLEAKLLSLHDSMTMANTTDMAKLHALLLYLNERLGVESEVFLEGQEPSPDILYMLEEQIQHGFNDHKQQVAPLSMLLQSDQAHRLESVVNEHGGFIAETKEWNADTQQLHLLLHPLRG</sequence>
<evidence type="ECO:0000313" key="2">
    <source>
        <dbReference type="Proteomes" id="UP000051221"/>
    </source>
</evidence>
<evidence type="ECO:0000313" key="1">
    <source>
        <dbReference type="EMBL" id="KQH85304.1"/>
    </source>
</evidence>
<organism evidence="1 2">
    <name type="scientific">Vibrio furnissii</name>
    <dbReference type="NCBI Taxonomy" id="29494"/>
    <lineage>
        <taxon>Bacteria</taxon>
        <taxon>Pseudomonadati</taxon>
        <taxon>Pseudomonadota</taxon>
        <taxon>Gammaproteobacteria</taxon>
        <taxon>Vibrionales</taxon>
        <taxon>Vibrionaceae</taxon>
        <taxon>Vibrio</taxon>
    </lineage>
</organism>
<proteinExistence type="predicted"/>
<dbReference type="EMBL" id="LKHS01000010">
    <property type="protein sequence ID" value="KQH85304.1"/>
    <property type="molecule type" value="Genomic_DNA"/>
</dbReference>
<comment type="caution">
    <text evidence="1">The sequence shown here is derived from an EMBL/GenBank/DDBJ whole genome shotgun (WGS) entry which is preliminary data.</text>
</comment>
<keyword evidence="2" id="KW-1185">Reference proteome</keyword>
<name>A0A0Q2UXX1_VIBFU</name>
<dbReference type="InterPro" id="IPR021316">
    <property type="entry name" value="DUF2913"/>
</dbReference>
<dbReference type="RefSeq" id="WP_055466255.1">
    <property type="nucleotide sequence ID" value="NZ_CP128204.1"/>
</dbReference>
<gene>
    <name evidence="1" type="ORF">AMR76_12390</name>
</gene>